<dbReference type="Proteomes" id="UP001601059">
    <property type="component" value="Unassembled WGS sequence"/>
</dbReference>
<accession>A0ABW6K5Y9</accession>
<proteinExistence type="predicted"/>
<evidence type="ECO:0000256" key="1">
    <source>
        <dbReference type="SAM" id="MobiDB-lite"/>
    </source>
</evidence>
<sequence length="72" mass="8369">EEAWRTPPGKQAPGAEINHFPSKINKKDKKHRSLDAFCRQSEAAYYGSFLSLFSTSFFKEVFIRNIYFSNFS</sequence>
<organism evidence="2 3">
    <name type="scientific">Cytobacillus spartinae</name>
    <dbReference type="NCBI Taxonomy" id="3299023"/>
    <lineage>
        <taxon>Bacteria</taxon>
        <taxon>Bacillati</taxon>
        <taxon>Bacillota</taxon>
        <taxon>Bacilli</taxon>
        <taxon>Bacillales</taxon>
        <taxon>Bacillaceae</taxon>
        <taxon>Cytobacillus</taxon>
    </lineage>
</organism>
<evidence type="ECO:0000313" key="2">
    <source>
        <dbReference type="EMBL" id="MFE8698992.1"/>
    </source>
</evidence>
<keyword evidence="3" id="KW-1185">Reference proteome</keyword>
<protein>
    <submittedName>
        <fullName evidence="2">Uncharacterized protein</fullName>
    </submittedName>
</protein>
<reference evidence="2 3" key="1">
    <citation type="submission" date="2024-08" db="EMBL/GenBank/DDBJ databases">
        <title>Two novel Cytobacillus novel species.</title>
        <authorList>
            <person name="Liu G."/>
        </authorList>
    </citation>
    <scope>NUCLEOTIDE SEQUENCE [LARGE SCALE GENOMIC DNA]</scope>
    <source>
        <strain evidence="2 3">FJAT-54145</strain>
    </source>
</reference>
<feature type="region of interest" description="Disordered" evidence="1">
    <location>
        <begin position="1"/>
        <end position="21"/>
    </location>
</feature>
<name>A0ABW6K5Y9_9BACI</name>
<dbReference type="RefSeq" id="WP_389356825.1">
    <property type="nucleotide sequence ID" value="NZ_JBIACK010000001.1"/>
</dbReference>
<feature type="non-terminal residue" evidence="2">
    <location>
        <position position="1"/>
    </location>
</feature>
<evidence type="ECO:0000313" key="3">
    <source>
        <dbReference type="Proteomes" id="UP001601059"/>
    </source>
</evidence>
<dbReference type="EMBL" id="JBIACK010000001">
    <property type="protein sequence ID" value="MFE8698992.1"/>
    <property type="molecule type" value="Genomic_DNA"/>
</dbReference>
<comment type="caution">
    <text evidence="2">The sequence shown here is derived from an EMBL/GenBank/DDBJ whole genome shotgun (WGS) entry which is preliminary data.</text>
</comment>
<gene>
    <name evidence="2" type="ORF">ACFYKX_00005</name>
</gene>